<feature type="domain" description="Fumarylacetoacetase-like C-terminal" evidence="6">
    <location>
        <begin position="4"/>
        <end position="203"/>
    </location>
</feature>
<dbReference type="Proteomes" id="UP000784294">
    <property type="component" value="Unassembled WGS sequence"/>
</dbReference>
<comment type="caution">
    <text evidence="7">The sequence shown here is derived from an EMBL/GenBank/DDBJ whole genome shotgun (WGS) entry which is preliminary data.</text>
</comment>
<dbReference type="SUPFAM" id="SSF56529">
    <property type="entry name" value="FAH"/>
    <property type="match status" value="1"/>
</dbReference>
<evidence type="ECO:0000256" key="1">
    <source>
        <dbReference type="ARBA" id="ARBA00010211"/>
    </source>
</evidence>
<evidence type="ECO:0000256" key="4">
    <source>
        <dbReference type="ARBA" id="ARBA00044911"/>
    </source>
</evidence>
<proteinExistence type="inferred from homology"/>
<dbReference type="AlphaFoldDB" id="A0A448WX10"/>
<dbReference type="Gene3D" id="3.90.850.10">
    <property type="entry name" value="Fumarylacetoacetase-like, C-terminal domain"/>
    <property type="match status" value="1"/>
</dbReference>
<evidence type="ECO:0000313" key="8">
    <source>
        <dbReference type="Proteomes" id="UP000784294"/>
    </source>
</evidence>
<accession>A0A448WX10</accession>
<dbReference type="OrthoDB" id="411064at2759"/>
<dbReference type="InterPro" id="IPR011234">
    <property type="entry name" value="Fumarylacetoacetase-like_C"/>
</dbReference>
<dbReference type="PANTHER" id="PTHR11820">
    <property type="entry name" value="ACYLPYRUVASE"/>
    <property type="match status" value="1"/>
</dbReference>
<dbReference type="EMBL" id="CAAALY010055781">
    <property type="protein sequence ID" value="VEL22325.1"/>
    <property type="molecule type" value="Genomic_DNA"/>
</dbReference>
<comment type="catalytic activity">
    <reaction evidence="4">
        <text>oxaloacetate = enol-oxaloacetate</text>
        <dbReference type="Rhea" id="RHEA:16021"/>
        <dbReference type="ChEBI" id="CHEBI:16452"/>
        <dbReference type="ChEBI" id="CHEBI:17479"/>
        <dbReference type="EC" id="5.3.2.2"/>
    </reaction>
    <physiologicalReaction direction="right-to-left" evidence="4">
        <dbReference type="Rhea" id="RHEA:16023"/>
    </physiologicalReaction>
</comment>
<evidence type="ECO:0000259" key="6">
    <source>
        <dbReference type="Pfam" id="PF01557"/>
    </source>
</evidence>
<reference evidence="7" key="1">
    <citation type="submission" date="2018-11" db="EMBL/GenBank/DDBJ databases">
        <authorList>
            <consortium name="Pathogen Informatics"/>
        </authorList>
    </citation>
    <scope>NUCLEOTIDE SEQUENCE</scope>
</reference>
<dbReference type="GO" id="GO:0018773">
    <property type="term" value="F:acetylpyruvate hydrolase activity"/>
    <property type="evidence" value="ECO:0007669"/>
    <property type="project" value="TreeGrafter"/>
</dbReference>
<keyword evidence="2" id="KW-0479">Metal-binding</keyword>
<evidence type="ECO:0000256" key="2">
    <source>
        <dbReference type="ARBA" id="ARBA00022723"/>
    </source>
</evidence>
<dbReference type="InterPro" id="IPR036663">
    <property type="entry name" value="Fumarylacetoacetase_C_sf"/>
</dbReference>
<evidence type="ECO:0000313" key="7">
    <source>
        <dbReference type="EMBL" id="VEL22325.1"/>
    </source>
</evidence>
<keyword evidence="8" id="KW-1185">Reference proteome</keyword>
<evidence type="ECO:0000256" key="3">
    <source>
        <dbReference type="ARBA" id="ARBA00042340"/>
    </source>
</evidence>
<dbReference type="PANTHER" id="PTHR11820:SF7">
    <property type="entry name" value="ACYLPYRUVASE FAHD1, MITOCHONDRIAL"/>
    <property type="match status" value="1"/>
</dbReference>
<sequence length="214" mass="24263">MPTKKPAIFMKASNSLIARGELIKVFGGYSISVRYQVDQQNFTTRLNLDLLLVLNLIMSHHHRYFVELGISGCVLALDMTDRQLQNRLIEERLPWTLAKSFDTSCPVSDLVELKLLPRSLFRPRDKEPNYVADELAFHLNVNDVRRQEGNSSQMIHRPAELISFISKRITLYPGDIILTGTPAGVGPVLPGDKLEASLLYKGKELCIMEFHVSR</sequence>
<comment type="similarity">
    <text evidence="1">Belongs to the FAH family.</text>
</comment>
<gene>
    <name evidence="7" type="ORF">PXEA_LOCUS15765</name>
</gene>
<dbReference type="GO" id="GO:0046872">
    <property type="term" value="F:metal ion binding"/>
    <property type="evidence" value="ECO:0007669"/>
    <property type="project" value="UniProtKB-KW"/>
</dbReference>
<dbReference type="GO" id="GO:0050163">
    <property type="term" value="F:oxaloacetate tautomerase activity"/>
    <property type="evidence" value="ECO:0007669"/>
    <property type="project" value="UniProtKB-EC"/>
</dbReference>
<organism evidence="7 8">
    <name type="scientific">Protopolystoma xenopodis</name>
    <dbReference type="NCBI Taxonomy" id="117903"/>
    <lineage>
        <taxon>Eukaryota</taxon>
        <taxon>Metazoa</taxon>
        <taxon>Spiralia</taxon>
        <taxon>Lophotrochozoa</taxon>
        <taxon>Platyhelminthes</taxon>
        <taxon>Monogenea</taxon>
        <taxon>Polyopisthocotylea</taxon>
        <taxon>Polystomatidea</taxon>
        <taxon>Polystomatidae</taxon>
        <taxon>Protopolystoma</taxon>
    </lineage>
</organism>
<protein>
    <recommendedName>
        <fullName evidence="5">oxaloacetate tautomerase</fullName>
        <ecNumber evidence="5">5.3.2.2</ecNumber>
    </recommendedName>
    <alternativeName>
        <fullName evidence="3">Fumarylacetoacetate hydrolase domain-containing protein 1</fullName>
    </alternativeName>
</protein>
<dbReference type="Pfam" id="PF01557">
    <property type="entry name" value="FAA_hydrolase"/>
    <property type="match status" value="1"/>
</dbReference>
<dbReference type="EC" id="5.3.2.2" evidence="5"/>
<evidence type="ECO:0000256" key="5">
    <source>
        <dbReference type="ARBA" id="ARBA00044973"/>
    </source>
</evidence>
<name>A0A448WX10_9PLAT</name>